<dbReference type="SMART" id="SM00829">
    <property type="entry name" value="PKS_ER"/>
    <property type="match status" value="1"/>
</dbReference>
<dbReference type="SUPFAM" id="SSF50129">
    <property type="entry name" value="GroES-like"/>
    <property type="match status" value="1"/>
</dbReference>
<dbReference type="InterPro" id="IPR011032">
    <property type="entry name" value="GroES-like_sf"/>
</dbReference>
<dbReference type="InterPro" id="IPR020843">
    <property type="entry name" value="ER"/>
</dbReference>
<dbReference type="Gene3D" id="3.40.50.720">
    <property type="entry name" value="NAD(P)-binding Rossmann-like Domain"/>
    <property type="match status" value="1"/>
</dbReference>
<dbReference type="PATRIC" id="fig|1280950.3.peg.3340"/>
<dbReference type="SUPFAM" id="SSF51735">
    <property type="entry name" value="NAD(P)-binding Rossmann-fold domains"/>
    <property type="match status" value="1"/>
</dbReference>
<name>A0A059FAP9_9PROT</name>
<evidence type="ECO:0000256" key="1">
    <source>
        <dbReference type="ARBA" id="ARBA00022857"/>
    </source>
</evidence>
<dbReference type="PANTHER" id="PTHR48106:SF18">
    <property type="entry name" value="QUINONE OXIDOREDUCTASE PIG3"/>
    <property type="match status" value="1"/>
</dbReference>
<evidence type="ECO:0000313" key="4">
    <source>
        <dbReference type="EMBL" id="KCZ87626.1"/>
    </source>
</evidence>
<sequence length="379" mass="39598">MASSVPAKGLQLRSHVKSGGELELSLVEVDVPTPGPDDVIIRVEATPINPSDLGLLIGAADMSTAKASGTADRPVVTAKVPAAGMRAMTPRIDESMPVGNEGAGTVVAAGSSPAAQALLGKTVAGLGGEMYTQYRMLNVAQCMELPADATARDGASCFVNPLTSLAMTEVMRMEGHTALLHTAAASNLGQMLNKICIADGIDLVNVVRSDAQEKILRDIGAKYIVNSKSLGFMDDLIRALAATGATLGFDAIGGGPLAGQILVAMEAAANLNAKEYSRYGSATHKQVYIYGRLDMSPTTLPPGVGMAWGVGGFLLTPFLQKVGSEGRAKLRARVGKELKTTFASHYTSEISLAEALQLPILEAYNRRATGEKYLINPNK</sequence>
<dbReference type="GO" id="GO:0070402">
    <property type="term" value="F:NADPH binding"/>
    <property type="evidence" value="ECO:0007669"/>
    <property type="project" value="TreeGrafter"/>
</dbReference>
<reference evidence="4 5" key="1">
    <citation type="journal article" date="2014" name="Antonie Van Leeuwenhoek">
        <title>Hyphomonas beringensis sp. nov. and Hyphomonas chukchiensis sp. nov., isolated from surface seawater of the Bering Sea and Chukchi Sea.</title>
        <authorList>
            <person name="Li C."/>
            <person name="Lai Q."/>
            <person name="Li G."/>
            <person name="Dong C."/>
            <person name="Wang J."/>
            <person name="Liao Y."/>
            <person name="Shao Z."/>
        </authorList>
    </citation>
    <scope>NUCLEOTIDE SEQUENCE [LARGE SCALE GENOMIC DNA]</scope>
    <source>
        <strain evidence="4 5">MHS-2</strain>
    </source>
</reference>
<evidence type="ECO:0000313" key="5">
    <source>
        <dbReference type="Proteomes" id="UP000025171"/>
    </source>
</evidence>
<accession>A0A059FAP9</accession>
<dbReference type="EMBL" id="ARYK01000012">
    <property type="protein sequence ID" value="KCZ87626.1"/>
    <property type="molecule type" value="Genomic_DNA"/>
</dbReference>
<organism evidence="4 5">
    <name type="scientific">Hyphomonas johnsonii MHS-2</name>
    <dbReference type="NCBI Taxonomy" id="1280950"/>
    <lineage>
        <taxon>Bacteria</taxon>
        <taxon>Pseudomonadati</taxon>
        <taxon>Pseudomonadota</taxon>
        <taxon>Alphaproteobacteria</taxon>
        <taxon>Hyphomonadales</taxon>
        <taxon>Hyphomonadaceae</taxon>
        <taxon>Hyphomonas</taxon>
    </lineage>
</organism>
<keyword evidence="1" id="KW-0521">NADP</keyword>
<evidence type="ECO:0000256" key="2">
    <source>
        <dbReference type="ARBA" id="ARBA00023002"/>
    </source>
</evidence>
<protein>
    <submittedName>
        <fullName evidence="4">Zinc-binding dehydrogenase family oxidoreductase</fullName>
    </submittedName>
</protein>
<dbReference type="AlphaFoldDB" id="A0A059FAP9"/>
<evidence type="ECO:0000259" key="3">
    <source>
        <dbReference type="SMART" id="SM00829"/>
    </source>
</evidence>
<dbReference type="PANTHER" id="PTHR48106">
    <property type="entry name" value="QUINONE OXIDOREDUCTASE PIG3-RELATED"/>
    <property type="match status" value="1"/>
</dbReference>
<dbReference type="GO" id="GO:0016651">
    <property type="term" value="F:oxidoreductase activity, acting on NAD(P)H"/>
    <property type="evidence" value="ECO:0007669"/>
    <property type="project" value="TreeGrafter"/>
</dbReference>
<dbReference type="eggNOG" id="COG0604">
    <property type="taxonomic scope" value="Bacteria"/>
</dbReference>
<keyword evidence="2" id="KW-0560">Oxidoreductase</keyword>
<dbReference type="Gene3D" id="3.90.180.10">
    <property type="entry name" value="Medium-chain alcohol dehydrogenases, catalytic domain"/>
    <property type="match status" value="1"/>
</dbReference>
<proteinExistence type="predicted"/>
<dbReference type="InterPro" id="IPR036291">
    <property type="entry name" value="NAD(P)-bd_dom_sf"/>
</dbReference>
<dbReference type="Proteomes" id="UP000025171">
    <property type="component" value="Unassembled WGS sequence"/>
</dbReference>
<gene>
    <name evidence="4" type="ORF">HJO_16675</name>
</gene>
<feature type="domain" description="Enoyl reductase (ER)" evidence="3">
    <location>
        <begin position="20"/>
        <end position="315"/>
    </location>
</feature>
<dbReference type="OrthoDB" id="8629910at2"/>
<comment type="caution">
    <text evidence="4">The sequence shown here is derived from an EMBL/GenBank/DDBJ whole genome shotgun (WGS) entry which is preliminary data.</text>
</comment>
<dbReference type="STRING" id="1280950.HJO_16675"/>
<dbReference type="CDD" id="cd08291">
    <property type="entry name" value="ETR_like_1"/>
    <property type="match status" value="1"/>
</dbReference>
<dbReference type="RefSeq" id="WP_035619315.1">
    <property type="nucleotide sequence ID" value="NZ_ARYK01000012.1"/>
</dbReference>
<keyword evidence="5" id="KW-1185">Reference proteome</keyword>